<keyword evidence="2" id="KW-1185">Reference proteome</keyword>
<evidence type="ECO:0000313" key="1">
    <source>
        <dbReference type="EMBL" id="SDL33226.1"/>
    </source>
</evidence>
<reference evidence="1 2" key="1">
    <citation type="submission" date="2016-10" db="EMBL/GenBank/DDBJ databases">
        <authorList>
            <person name="Varghese N."/>
            <person name="Submissions S."/>
        </authorList>
    </citation>
    <scope>NUCLEOTIDE SEQUENCE [LARGE SCALE GENOMIC DNA]</scope>
    <source>
        <strain evidence="1 2">NLAE-zl-C224</strain>
    </source>
</reference>
<evidence type="ECO:0000313" key="2">
    <source>
        <dbReference type="Proteomes" id="UP000198811"/>
    </source>
</evidence>
<dbReference type="RefSeq" id="WP_089867197.1">
    <property type="nucleotide sequence ID" value="NZ_FNGL01000020.1"/>
</dbReference>
<proteinExistence type="predicted"/>
<protein>
    <submittedName>
        <fullName evidence="1">Inner membrane protein</fullName>
    </submittedName>
</protein>
<organism evidence="1 2">
    <name type="scientific">Clostridium cochlearium</name>
    <dbReference type="NCBI Taxonomy" id="1494"/>
    <lineage>
        <taxon>Bacteria</taxon>
        <taxon>Bacillati</taxon>
        <taxon>Bacillota</taxon>
        <taxon>Clostridia</taxon>
        <taxon>Eubacteriales</taxon>
        <taxon>Clostridiaceae</taxon>
        <taxon>Clostridium</taxon>
    </lineage>
</organism>
<dbReference type="InterPro" id="IPR014948">
    <property type="entry name" value="BrxA"/>
</dbReference>
<comment type="caution">
    <text evidence="1">The sequence shown here is derived from an EMBL/GenBank/DDBJ whole genome shotgun (WGS) entry which is preliminary data.</text>
</comment>
<dbReference type="Pfam" id="PF08849">
    <property type="entry name" value="BrxA"/>
    <property type="match status" value="1"/>
</dbReference>
<dbReference type="Gene3D" id="1.10.3540.10">
    <property type="entry name" value="uncharacterized protein from magnetospirillum magneticum domain"/>
    <property type="match status" value="1"/>
</dbReference>
<gene>
    <name evidence="1" type="ORF">SAMN05216497_1207</name>
</gene>
<dbReference type="InterPro" id="IPR023137">
    <property type="entry name" value="BrxA_sf"/>
</dbReference>
<accession>A0ABY0QN47</accession>
<name>A0ABY0QN47_CLOCO</name>
<dbReference type="Proteomes" id="UP000198811">
    <property type="component" value="Unassembled WGS sequence"/>
</dbReference>
<sequence>MKNLEYSAGAVSKGFWFQEFKKYTNLLQEGKTAKEIKELQEKENILLAPSPSYGKRMIGEVAKRTKSIPKEIMELFFNLNVSDQKLINLLGIMITDRLFFEYMYEVYRENLILGTKNFEDSNTRVFFKNKSEQNKKVAEYTEQTKKRLGTAYKTYLKEANLIMEEDGILIYHKPIIDIQLENKMKNPPLYPYLKALTGVV</sequence>
<dbReference type="EMBL" id="FNGL01000020">
    <property type="protein sequence ID" value="SDL33226.1"/>
    <property type="molecule type" value="Genomic_DNA"/>
</dbReference>